<dbReference type="SMART" id="SM00248">
    <property type="entry name" value="ANK"/>
    <property type="match status" value="8"/>
</dbReference>
<evidence type="ECO:0000256" key="1">
    <source>
        <dbReference type="ARBA" id="ARBA00022737"/>
    </source>
</evidence>
<keyword evidence="1" id="KW-0677">Repeat</keyword>
<reference evidence="6" key="1">
    <citation type="submission" date="2017-05" db="EMBL/GenBank/DDBJ databases">
        <authorList>
            <person name="Sharma S."/>
            <person name="Sidhu C."/>
            <person name="Pinnaka A.K."/>
        </authorList>
    </citation>
    <scope>NUCLEOTIDE SEQUENCE [LARGE SCALE GENOMIC DNA]</scope>
    <source>
        <strain evidence="6">AK93</strain>
    </source>
</reference>
<protein>
    <submittedName>
        <fullName evidence="5">Uncharacterized protein</fullName>
    </submittedName>
</protein>
<organism evidence="5 6">
    <name type="scientific">Alkalilimnicola ehrlichii</name>
    <dbReference type="NCBI Taxonomy" id="351052"/>
    <lineage>
        <taxon>Bacteria</taxon>
        <taxon>Pseudomonadati</taxon>
        <taxon>Pseudomonadota</taxon>
        <taxon>Gammaproteobacteria</taxon>
        <taxon>Chromatiales</taxon>
        <taxon>Ectothiorhodospiraceae</taxon>
        <taxon>Alkalilimnicola</taxon>
    </lineage>
</organism>
<dbReference type="PANTHER" id="PTHR24198">
    <property type="entry name" value="ANKYRIN REPEAT AND PROTEIN KINASE DOMAIN-CONTAINING PROTEIN"/>
    <property type="match status" value="1"/>
</dbReference>
<keyword evidence="4" id="KW-0732">Signal</keyword>
<proteinExistence type="predicted"/>
<feature type="repeat" description="ANK" evidence="3">
    <location>
        <begin position="69"/>
        <end position="101"/>
    </location>
</feature>
<dbReference type="PROSITE" id="PS50088">
    <property type="entry name" value="ANK_REPEAT"/>
    <property type="match status" value="3"/>
</dbReference>
<keyword evidence="2 3" id="KW-0040">ANK repeat</keyword>
<name>A0A3E0WH97_9GAMM</name>
<dbReference type="RefSeq" id="WP_181919552.1">
    <property type="nucleotide sequence ID" value="NZ_NFZV01000032.1"/>
</dbReference>
<dbReference type="SUPFAM" id="SSF48403">
    <property type="entry name" value="Ankyrin repeat"/>
    <property type="match status" value="2"/>
</dbReference>
<comment type="caution">
    <text evidence="5">The sequence shown here is derived from an EMBL/GenBank/DDBJ whole genome shotgun (WGS) entry which is preliminary data.</text>
</comment>
<feature type="signal peptide" evidence="4">
    <location>
        <begin position="1"/>
        <end position="18"/>
    </location>
</feature>
<feature type="repeat" description="ANK" evidence="3">
    <location>
        <begin position="400"/>
        <end position="432"/>
    </location>
</feature>
<feature type="repeat" description="ANK" evidence="3">
    <location>
        <begin position="102"/>
        <end position="134"/>
    </location>
</feature>
<dbReference type="EMBL" id="NFZW01000032">
    <property type="protein sequence ID" value="RFA32274.1"/>
    <property type="molecule type" value="Genomic_DNA"/>
</dbReference>
<feature type="chain" id="PRO_5017746087" evidence="4">
    <location>
        <begin position="19"/>
        <end position="610"/>
    </location>
</feature>
<keyword evidence="6" id="KW-1185">Reference proteome</keyword>
<dbReference type="PANTHER" id="PTHR24198:SF165">
    <property type="entry name" value="ANKYRIN REPEAT-CONTAINING PROTEIN-RELATED"/>
    <property type="match status" value="1"/>
</dbReference>
<dbReference type="AlphaFoldDB" id="A0A3E0WH97"/>
<evidence type="ECO:0000256" key="2">
    <source>
        <dbReference type="ARBA" id="ARBA00023043"/>
    </source>
</evidence>
<accession>A0A3E0WH97</accession>
<dbReference type="InterPro" id="IPR036770">
    <property type="entry name" value="Ankyrin_rpt-contain_sf"/>
</dbReference>
<evidence type="ECO:0000256" key="4">
    <source>
        <dbReference type="SAM" id="SignalP"/>
    </source>
</evidence>
<sequence>MLILFCCLPLAVSLPAQARVWSQDLALSNAVEAGDLAGVEAALEQGAYVDAPVRNPLTANDRLLAEVFGGGSPLIVALMRGDDALIDLLLERGANPDLRLRSGVSPLFAAAWSGHARGFHELLRRGADISVTPSVGGRSYDLMVTAVSGGSYEIVETLLAAGVELPEPQLHRPLLELAVQAPQDNMALYALLRDEGVGAKILDPAFKRDLLQMASRAHNGKIVSGLIERGAGRPYSPERELELIFRYGGSALLDRHLSGRSAPSLEDLEDAQSRVRVFQTSPLVVVPLVEHGYVELAMPLLGEALEIAVQRADEEALATLMPLLEQADLRGGGWGNLLIFSILTERDSLVDWILAQDDPPVNASWQLWQTPLTAAIHVRDETLLTRLLALGANPEPRFSAGRTPMRVACEEGFDAAVPKLLEAGVELRLSEERDQSLARCFMASERVGAIRSLLEHADDVTQHDVMMLSLIYPEYVRVVLKAGWGEFFSGEPRALYEQLPHPLVVAAERNRADVAQALLESAIGGDRVPLPEPYTLGTLLEAALFQSRFEMAQLLHEYGARLDMAQGPVRARACAFVAEAEDSSEAERLVIQMSAAMAGDTLSCGEGGVL</sequence>
<gene>
    <name evidence="5" type="ORF">CAL65_20115</name>
</gene>
<dbReference type="Gene3D" id="1.25.40.20">
    <property type="entry name" value="Ankyrin repeat-containing domain"/>
    <property type="match status" value="2"/>
</dbReference>
<dbReference type="InterPro" id="IPR002110">
    <property type="entry name" value="Ankyrin_rpt"/>
</dbReference>
<dbReference type="Pfam" id="PF12796">
    <property type="entry name" value="Ank_2"/>
    <property type="match status" value="1"/>
</dbReference>
<evidence type="ECO:0000313" key="6">
    <source>
        <dbReference type="Proteomes" id="UP000256763"/>
    </source>
</evidence>
<dbReference type="PROSITE" id="PS50297">
    <property type="entry name" value="ANK_REP_REGION"/>
    <property type="match status" value="2"/>
</dbReference>
<evidence type="ECO:0000313" key="5">
    <source>
        <dbReference type="EMBL" id="RFA32274.1"/>
    </source>
</evidence>
<evidence type="ECO:0000256" key="3">
    <source>
        <dbReference type="PROSITE-ProRule" id="PRU00023"/>
    </source>
</evidence>
<dbReference type="Proteomes" id="UP000256763">
    <property type="component" value="Unassembled WGS sequence"/>
</dbReference>